<dbReference type="Proteomes" id="UP000199580">
    <property type="component" value="Unassembled WGS sequence"/>
</dbReference>
<dbReference type="STRING" id="1128970.SAMN04487935_2386"/>
<evidence type="ECO:0000313" key="1">
    <source>
        <dbReference type="EMBL" id="SDK03766.1"/>
    </source>
</evidence>
<organism evidence="1 2">
    <name type="scientific">Flavobacterium noncentrifugens</name>
    <dbReference type="NCBI Taxonomy" id="1128970"/>
    <lineage>
        <taxon>Bacteria</taxon>
        <taxon>Pseudomonadati</taxon>
        <taxon>Bacteroidota</taxon>
        <taxon>Flavobacteriia</taxon>
        <taxon>Flavobacteriales</taxon>
        <taxon>Flavobacteriaceae</taxon>
        <taxon>Flavobacterium</taxon>
    </lineage>
</organism>
<gene>
    <name evidence="1" type="ORF">SAMN04487935_2386</name>
</gene>
<dbReference type="EMBL" id="FNEZ01000003">
    <property type="protein sequence ID" value="SDK03766.1"/>
    <property type="molecule type" value="Genomic_DNA"/>
</dbReference>
<name>A0A1G8YM13_9FLAO</name>
<keyword evidence="2" id="KW-1185">Reference proteome</keyword>
<accession>A0A1G8YM13</accession>
<sequence>MKKLILLFTIGLFAISCSNDDDNKPDDVATGIPMLTKATTYTNNVVANTYTFTYDSKKRIDKITVTGEKNRSYLFAYNPDDQISTISVIGDDDSFYSYTYDEFKRLKMYMINFQGGNVTYDANTDLYTFSSIKFGFDQDNDLNRYGQGLFNFVAEKKGAMYNAGANYHLLGIFLDQVFYFIGGHKQMDTVILNGAVVSQCTNTFSDSGYPIETIVSGLFVNHIKYEYTNM</sequence>
<dbReference type="OrthoDB" id="1426588at2"/>
<dbReference type="PROSITE" id="PS51257">
    <property type="entry name" value="PROKAR_LIPOPROTEIN"/>
    <property type="match status" value="1"/>
</dbReference>
<dbReference type="RefSeq" id="WP_091395665.1">
    <property type="nucleotide sequence ID" value="NZ_BKAI01000006.1"/>
</dbReference>
<evidence type="ECO:0000313" key="2">
    <source>
        <dbReference type="Proteomes" id="UP000199580"/>
    </source>
</evidence>
<reference evidence="1 2" key="1">
    <citation type="submission" date="2016-10" db="EMBL/GenBank/DDBJ databases">
        <authorList>
            <person name="de Groot N.N."/>
        </authorList>
    </citation>
    <scope>NUCLEOTIDE SEQUENCE [LARGE SCALE GENOMIC DNA]</scope>
    <source>
        <strain evidence="1 2">CGMCC 1.10076</strain>
    </source>
</reference>
<proteinExistence type="predicted"/>
<dbReference type="AlphaFoldDB" id="A0A1G8YM13"/>
<protein>
    <submittedName>
        <fullName evidence="1">Uncharacterized protein</fullName>
    </submittedName>
</protein>